<dbReference type="AlphaFoldDB" id="A0A4P6FF04"/>
<dbReference type="InterPro" id="IPR050114">
    <property type="entry name" value="UPF0173_UPF0282_UlaG_hydrolase"/>
</dbReference>
<dbReference type="OrthoDB" id="3204284at2"/>
<dbReference type="InterPro" id="IPR001279">
    <property type="entry name" value="Metallo-B-lactamas"/>
</dbReference>
<name>A0A4P6FF04_9MICO</name>
<dbReference type="EMBL" id="CP035491">
    <property type="protein sequence ID" value="QAY72969.1"/>
    <property type="molecule type" value="Genomic_DNA"/>
</dbReference>
<dbReference type="Proteomes" id="UP000291259">
    <property type="component" value="Chromosome"/>
</dbReference>
<dbReference type="KEGG" id="agf:ET445_06040"/>
<keyword evidence="4" id="KW-1185">Reference proteome</keyword>
<dbReference type="SUPFAM" id="SSF56281">
    <property type="entry name" value="Metallo-hydrolase/oxidoreductase"/>
    <property type="match status" value="1"/>
</dbReference>
<dbReference type="PANTHER" id="PTHR43546:SF9">
    <property type="entry name" value="L-ASCORBATE-6-PHOSPHATE LACTONASE ULAG-RELATED"/>
    <property type="match status" value="1"/>
</dbReference>
<evidence type="ECO:0000256" key="1">
    <source>
        <dbReference type="ARBA" id="ARBA00022801"/>
    </source>
</evidence>
<evidence type="ECO:0000313" key="4">
    <source>
        <dbReference type="Proteomes" id="UP000291259"/>
    </source>
</evidence>
<dbReference type="InterPro" id="IPR036866">
    <property type="entry name" value="RibonucZ/Hydroxyglut_hydro"/>
</dbReference>
<accession>A0A4P6FF04</accession>
<dbReference type="GO" id="GO:0016787">
    <property type="term" value="F:hydrolase activity"/>
    <property type="evidence" value="ECO:0007669"/>
    <property type="project" value="UniProtKB-KW"/>
</dbReference>
<reference evidence="3 4" key="1">
    <citation type="submission" date="2019-01" db="EMBL/GenBank/DDBJ databases">
        <title>Genome sequencing of strain FW100M-8.</title>
        <authorList>
            <person name="Heo J."/>
            <person name="Kim S.-J."/>
            <person name="Kim J.-S."/>
            <person name="Hong S.-B."/>
            <person name="Kwon S.-W."/>
        </authorList>
    </citation>
    <scope>NUCLEOTIDE SEQUENCE [LARGE SCALE GENOMIC DNA]</scope>
    <source>
        <strain evidence="3 4">FW100M-8</strain>
    </source>
</reference>
<evidence type="ECO:0000259" key="2">
    <source>
        <dbReference type="Pfam" id="PF12706"/>
    </source>
</evidence>
<keyword evidence="1 3" id="KW-0378">Hydrolase</keyword>
<dbReference type="Gene3D" id="3.60.15.10">
    <property type="entry name" value="Ribonuclease Z/Hydroxyacylglutathione hydrolase-like"/>
    <property type="match status" value="1"/>
</dbReference>
<evidence type="ECO:0000313" key="3">
    <source>
        <dbReference type="EMBL" id="QAY72969.1"/>
    </source>
</evidence>
<dbReference type="RefSeq" id="WP_129189758.1">
    <property type="nucleotide sequence ID" value="NZ_CP035491.1"/>
</dbReference>
<dbReference type="PANTHER" id="PTHR43546">
    <property type="entry name" value="UPF0173 METAL-DEPENDENT HYDROLASE MJ1163-RELATED"/>
    <property type="match status" value="1"/>
</dbReference>
<gene>
    <name evidence="3" type="ORF">ET445_06040</name>
</gene>
<protein>
    <submittedName>
        <fullName evidence="3">MBL fold metallo-hydrolase</fullName>
    </submittedName>
</protein>
<proteinExistence type="predicted"/>
<dbReference type="Pfam" id="PF12706">
    <property type="entry name" value="Lactamase_B_2"/>
    <property type="match status" value="1"/>
</dbReference>
<feature type="domain" description="Metallo-beta-lactamase" evidence="2">
    <location>
        <begin position="23"/>
        <end position="236"/>
    </location>
</feature>
<sequence>MADRPILTHIGGPTLLIELAGWRLLVDPTFDPPGRKYSFGWGTSSVKTAGPNLPLAELGAIDVVLLSHDQHADNLDDAGKAMLPSAGEVITTFPGGKRLRAFAGLEHVVGLRPWETAEIAPEGGKTGEEHLGRPPLTVTATPARHGPKFSRPIAGAAIGFAISVGDAPETSVWVTGDTVMYDGLRDAASRLDVDVAVVHIGAVRFPITGGLKFTMDASGAAELVGLLRPRRVVPVHCDQWSHFREPREAAERVLDASGPDVRDRVTWLDGGVSAEV</sequence>
<organism evidence="3 4">
    <name type="scientific">Agromyces protaetiae</name>
    <dbReference type="NCBI Taxonomy" id="2509455"/>
    <lineage>
        <taxon>Bacteria</taxon>
        <taxon>Bacillati</taxon>
        <taxon>Actinomycetota</taxon>
        <taxon>Actinomycetes</taxon>
        <taxon>Micrococcales</taxon>
        <taxon>Microbacteriaceae</taxon>
        <taxon>Agromyces</taxon>
    </lineage>
</organism>